<dbReference type="RefSeq" id="YP_009481948.1">
    <property type="nucleotide sequence ID" value="NC_037666.1"/>
</dbReference>
<dbReference type="SMART" id="SM00698">
    <property type="entry name" value="MORN"/>
    <property type="match status" value="7"/>
</dbReference>
<protein>
    <submittedName>
        <fullName evidence="3">Morn repeat incomplete domain containing protein</fullName>
    </submittedName>
</protein>
<proteinExistence type="predicted"/>
<dbReference type="Proteomes" id="UP000249287">
    <property type="component" value="Segment"/>
</dbReference>
<dbReference type="Pfam" id="PF12937">
    <property type="entry name" value="F-box-like"/>
    <property type="match status" value="1"/>
</dbReference>
<dbReference type="PANTHER" id="PTHR23084">
    <property type="entry name" value="PHOSPHATIDYLINOSITOL-4-PHOSPHATE 5-KINASE RELATED"/>
    <property type="match status" value="1"/>
</dbReference>
<accession>A0A2U7UC65</accession>
<evidence type="ECO:0000313" key="3">
    <source>
        <dbReference type="EMBL" id="AVK75945.1"/>
    </source>
</evidence>
<dbReference type="InterPro" id="IPR003409">
    <property type="entry name" value="MORN"/>
</dbReference>
<dbReference type="SUPFAM" id="SSF82185">
    <property type="entry name" value="Histone H3 K4-specific methyltransferase SET7/9 N-terminal domain"/>
    <property type="match status" value="2"/>
</dbReference>
<dbReference type="Pfam" id="PF02493">
    <property type="entry name" value="MORN"/>
    <property type="match status" value="7"/>
</dbReference>
<reference evidence="3" key="1">
    <citation type="journal article" date="2018" name="Nat. Commun.">
        <title>Diversity and evolution of the emerging Pandoraviridae family.</title>
        <authorList>
            <person name="Legendre M."/>
            <person name="Fabre E."/>
            <person name="Poirot O."/>
            <person name="Jeudy S."/>
            <person name="Lartigue A."/>
            <person name="Alempic J.M."/>
            <person name="Beucher L."/>
            <person name="Philippe N."/>
            <person name="Bertaux L."/>
            <person name="Christo-Foroux E."/>
            <person name="Labadie K."/>
            <person name="Coute Y."/>
            <person name="Abergel C."/>
            <person name="Claverie J.M."/>
        </authorList>
    </citation>
    <scope>NUCLEOTIDE SEQUENCE [LARGE SCALE GENOMIC DNA]</scope>
    <source>
        <strain evidence="3">Neocaledonia</strain>
    </source>
</reference>
<dbReference type="PANTHER" id="PTHR23084:SF179">
    <property type="entry name" value="OS10G0565000 PROTEIN"/>
    <property type="match status" value="1"/>
</dbReference>
<sequence>MSFDKSFAAVHDRPRQEHQQDAATHPTSEIVEFMDRHLLALPDELLLTLLGALSDPVALACAAQTARGLERLCRDDALWRRLYEQRYGQPIHDHFSEFGKDWRWLYRARATRADPSAPTSIGCATVKPKNHYFCGELRRGVPHGYGVRVRVTLSGADDAVDPRAAFDLPRDRLGTRSEGQWVNDTRHGRVFQYKPSGSRYEGDFANDSYHGNGTFFHNDGRVYRGAYEHGNRKGVGVEEYPDGRRYRGQWYSKRHGEGTMTLPDGRSHRGLWRDGKPHGWGVHTWPNGQRVEATWHNGKPRGQGMLVTADGRCFVEDDAKVVFCLGGVMIPADAGDNTHKGDDHWGAHLKRTHVTPCTDGAHQRTLVTDYIDGSRLLACWDSGGLCAHRVAFHSSSCVTADRALSGQHNGNESVHAAVASGKCMACLWDACARKVRPGEWYFSAHA</sequence>
<dbReference type="SUPFAM" id="SSF81383">
    <property type="entry name" value="F-box domain"/>
    <property type="match status" value="1"/>
</dbReference>
<dbReference type="KEGG" id="vg:36842658"/>
<keyword evidence="1" id="KW-0677">Repeat</keyword>
<dbReference type="PROSITE" id="PS50181">
    <property type="entry name" value="FBOX"/>
    <property type="match status" value="1"/>
</dbReference>
<dbReference type="InterPro" id="IPR036047">
    <property type="entry name" value="F-box-like_dom_sf"/>
</dbReference>
<dbReference type="EMBL" id="MG011690">
    <property type="protein sequence ID" value="AVK75945.1"/>
    <property type="molecule type" value="Genomic_DNA"/>
</dbReference>
<gene>
    <name evidence="3" type="ORF">pneo_cds_338</name>
</gene>
<dbReference type="GeneID" id="36842658"/>
<dbReference type="Gene3D" id="1.20.1280.50">
    <property type="match status" value="1"/>
</dbReference>
<dbReference type="InterPro" id="IPR001810">
    <property type="entry name" value="F-box_dom"/>
</dbReference>
<evidence type="ECO:0000259" key="2">
    <source>
        <dbReference type="PROSITE" id="PS50181"/>
    </source>
</evidence>
<name>A0A2U7UC65_9VIRU</name>
<dbReference type="Gene3D" id="2.20.110.10">
    <property type="entry name" value="Histone H3 K4-specific methyltransferase SET7/9 N-terminal domain"/>
    <property type="match status" value="3"/>
</dbReference>
<evidence type="ECO:0000256" key="1">
    <source>
        <dbReference type="ARBA" id="ARBA00022737"/>
    </source>
</evidence>
<feature type="domain" description="F-box" evidence="2">
    <location>
        <begin position="35"/>
        <end position="82"/>
    </location>
</feature>
<organism evidence="3">
    <name type="scientific">Pandoravirus neocaledonia</name>
    <dbReference type="NCBI Taxonomy" id="2107708"/>
    <lineage>
        <taxon>Viruses</taxon>
        <taxon>Pandoravirus</taxon>
    </lineage>
</organism>